<organism evidence="1 2">
    <name type="scientific">Apodospora peruviana</name>
    <dbReference type="NCBI Taxonomy" id="516989"/>
    <lineage>
        <taxon>Eukaryota</taxon>
        <taxon>Fungi</taxon>
        <taxon>Dikarya</taxon>
        <taxon>Ascomycota</taxon>
        <taxon>Pezizomycotina</taxon>
        <taxon>Sordariomycetes</taxon>
        <taxon>Sordariomycetidae</taxon>
        <taxon>Sordariales</taxon>
        <taxon>Lasiosphaeriaceae</taxon>
        <taxon>Apodospora</taxon>
    </lineage>
</organism>
<dbReference type="EMBL" id="JAUEDM010000006">
    <property type="protein sequence ID" value="KAK3314719.1"/>
    <property type="molecule type" value="Genomic_DNA"/>
</dbReference>
<sequence length="205" mass="22809">MHFGGKQVAAKSGQDKIKIKYQTTHTGRINWPQITHCAILQLVSPLPKAQNTQLLRSWKMISHELFSLRLGFSVALLLHQKASRKLLGRWSIIVALLIITNCLIHRPVPPPVYQHFQGVGGPVLLRNPSIKPEISKHIAPHNLQKSVRVKVAPGSNRGKVTKLPASARAREHMLPLIVFHAIDIQSLCSSDVVNPTRNSCCCAMR</sequence>
<evidence type="ECO:0000313" key="2">
    <source>
        <dbReference type="Proteomes" id="UP001283341"/>
    </source>
</evidence>
<dbReference type="Proteomes" id="UP001283341">
    <property type="component" value="Unassembled WGS sequence"/>
</dbReference>
<reference evidence="1" key="1">
    <citation type="journal article" date="2023" name="Mol. Phylogenet. Evol.">
        <title>Genome-scale phylogeny and comparative genomics of the fungal order Sordariales.</title>
        <authorList>
            <person name="Hensen N."/>
            <person name="Bonometti L."/>
            <person name="Westerberg I."/>
            <person name="Brannstrom I.O."/>
            <person name="Guillou S."/>
            <person name="Cros-Aarteil S."/>
            <person name="Calhoun S."/>
            <person name="Haridas S."/>
            <person name="Kuo A."/>
            <person name="Mondo S."/>
            <person name="Pangilinan J."/>
            <person name="Riley R."/>
            <person name="LaButti K."/>
            <person name="Andreopoulos B."/>
            <person name="Lipzen A."/>
            <person name="Chen C."/>
            <person name="Yan M."/>
            <person name="Daum C."/>
            <person name="Ng V."/>
            <person name="Clum A."/>
            <person name="Steindorff A."/>
            <person name="Ohm R.A."/>
            <person name="Martin F."/>
            <person name="Silar P."/>
            <person name="Natvig D.O."/>
            <person name="Lalanne C."/>
            <person name="Gautier V."/>
            <person name="Ament-Velasquez S.L."/>
            <person name="Kruys A."/>
            <person name="Hutchinson M.I."/>
            <person name="Powell A.J."/>
            <person name="Barry K."/>
            <person name="Miller A.N."/>
            <person name="Grigoriev I.V."/>
            <person name="Debuchy R."/>
            <person name="Gladieux P."/>
            <person name="Hiltunen Thoren M."/>
            <person name="Johannesson H."/>
        </authorList>
    </citation>
    <scope>NUCLEOTIDE SEQUENCE</scope>
    <source>
        <strain evidence="1">CBS 118394</strain>
    </source>
</reference>
<name>A0AAE0M1L2_9PEZI</name>
<proteinExistence type="predicted"/>
<reference evidence="1" key="2">
    <citation type="submission" date="2023-06" db="EMBL/GenBank/DDBJ databases">
        <authorList>
            <consortium name="Lawrence Berkeley National Laboratory"/>
            <person name="Haridas S."/>
            <person name="Hensen N."/>
            <person name="Bonometti L."/>
            <person name="Westerberg I."/>
            <person name="Brannstrom I.O."/>
            <person name="Guillou S."/>
            <person name="Cros-Aarteil S."/>
            <person name="Calhoun S."/>
            <person name="Kuo A."/>
            <person name="Mondo S."/>
            <person name="Pangilinan J."/>
            <person name="Riley R."/>
            <person name="Labutti K."/>
            <person name="Andreopoulos B."/>
            <person name="Lipzen A."/>
            <person name="Chen C."/>
            <person name="Yanf M."/>
            <person name="Daum C."/>
            <person name="Ng V."/>
            <person name="Clum A."/>
            <person name="Steindorff A."/>
            <person name="Ohm R."/>
            <person name="Martin F."/>
            <person name="Silar P."/>
            <person name="Natvig D."/>
            <person name="Lalanne C."/>
            <person name="Gautier V."/>
            <person name="Ament-Velasquez S.L."/>
            <person name="Kruys A."/>
            <person name="Hutchinson M.I."/>
            <person name="Powell A.J."/>
            <person name="Barry K."/>
            <person name="Miller A.N."/>
            <person name="Grigoriev I.V."/>
            <person name="Debuchy R."/>
            <person name="Gladieux P."/>
            <person name="Thoren M.H."/>
            <person name="Johannesson H."/>
        </authorList>
    </citation>
    <scope>NUCLEOTIDE SEQUENCE</scope>
    <source>
        <strain evidence="1">CBS 118394</strain>
    </source>
</reference>
<accession>A0AAE0M1L2</accession>
<dbReference type="AlphaFoldDB" id="A0AAE0M1L2"/>
<protein>
    <submittedName>
        <fullName evidence="1">Uncharacterized protein</fullName>
    </submittedName>
</protein>
<keyword evidence="2" id="KW-1185">Reference proteome</keyword>
<evidence type="ECO:0000313" key="1">
    <source>
        <dbReference type="EMBL" id="KAK3314719.1"/>
    </source>
</evidence>
<comment type="caution">
    <text evidence="1">The sequence shown here is derived from an EMBL/GenBank/DDBJ whole genome shotgun (WGS) entry which is preliminary data.</text>
</comment>
<gene>
    <name evidence="1" type="ORF">B0H66DRAFT_319703</name>
</gene>